<sequence>MRFAQASLVSASLLLGQASAALPPIVMKGSKFFYENGTQFFMKGVAYQQDSAAGGASTGSTKFTDPLANAANCRRDVPLLKALHTNTIRTYAIDPKANHDDCMKLLEDAGIYVISDLSEPNLSVNRDDPRWDVDLYERYTAVVDSLAKYSNVIGFFAGNEVTNNNTNTPASAYVKAAVRDTKKHIKDTYKDRWLGVGYAANDDPDIREEIAHYFNCGDQENAIDYWGYNIYEWCGSNTFTGSGYDKQVEFFKNYSVPVFFAEYGCNLPNGAAGRIWEETTALYSNNMTDVISGGIVYMYFQEANDYGLVSVSGSSASTMKDYDTLKTRIASVSPSSTSMAAYSPTNTPAACPELSRDWRVKGDVLPPTPDSNLCECMFNSLSCTPVSNLKPSEYGDIFNYICDQTPQACAGINGNTTSGVYGAYSMCSNTQKLGYVLDQYYNIQNRAETACDFKGAAAVKSSKVNSSCSAGLASASSANAVAATATGASGASESKNAGTPIQMKNLLTLGDMAVGLYVVVAMGVGAGMVLL</sequence>
<evidence type="ECO:0000256" key="9">
    <source>
        <dbReference type="RuleBase" id="RU361209"/>
    </source>
</evidence>
<keyword evidence="13" id="KW-1185">Reference proteome</keyword>
<feature type="domain" description="X8" evidence="11">
    <location>
        <begin position="381"/>
        <end position="470"/>
    </location>
</feature>
<dbReference type="EMBL" id="MU864928">
    <property type="protein sequence ID" value="KAK4467182.1"/>
    <property type="molecule type" value="Genomic_DNA"/>
</dbReference>
<evidence type="ECO:0000256" key="10">
    <source>
        <dbReference type="SAM" id="Phobius"/>
    </source>
</evidence>
<keyword evidence="6" id="KW-1015">Disulfide bond</keyword>
<dbReference type="Pfam" id="PF03198">
    <property type="entry name" value="Glyco_hydro_72"/>
    <property type="match status" value="1"/>
</dbReference>
<keyword evidence="10" id="KW-0812">Transmembrane</keyword>
<comment type="similarity">
    <text evidence="2 9">Belongs to the glycosyl hydrolase 72 family.</text>
</comment>
<dbReference type="Proteomes" id="UP001321749">
    <property type="component" value="Unassembled WGS sequence"/>
</dbReference>
<dbReference type="GO" id="GO:0098552">
    <property type="term" value="C:side of membrane"/>
    <property type="evidence" value="ECO:0007669"/>
    <property type="project" value="UniProtKB-KW"/>
</dbReference>
<keyword evidence="10" id="KW-1133">Transmembrane helix</keyword>
<keyword evidence="5 9" id="KW-0472">Membrane</keyword>
<gene>
    <name evidence="12" type="ORF">QBC42DRAFT_257927</name>
</gene>
<protein>
    <recommendedName>
        <fullName evidence="9">1,3-beta-glucanosyltransferase</fullName>
        <ecNumber evidence="9">2.4.1.-</ecNumber>
    </recommendedName>
</protein>
<evidence type="ECO:0000256" key="3">
    <source>
        <dbReference type="ARBA" id="ARBA00022622"/>
    </source>
</evidence>
<dbReference type="Gene3D" id="3.20.20.80">
    <property type="entry name" value="Glycosidases"/>
    <property type="match status" value="1"/>
</dbReference>
<dbReference type="GO" id="GO:0031505">
    <property type="term" value="P:fungal-type cell wall organization"/>
    <property type="evidence" value="ECO:0007669"/>
    <property type="project" value="TreeGrafter"/>
</dbReference>
<evidence type="ECO:0000256" key="6">
    <source>
        <dbReference type="ARBA" id="ARBA00023157"/>
    </source>
</evidence>
<reference evidence="12" key="1">
    <citation type="journal article" date="2023" name="Mol. Phylogenet. Evol.">
        <title>Genome-scale phylogeny and comparative genomics of the fungal order Sordariales.</title>
        <authorList>
            <person name="Hensen N."/>
            <person name="Bonometti L."/>
            <person name="Westerberg I."/>
            <person name="Brannstrom I.O."/>
            <person name="Guillou S."/>
            <person name="Cros-Aarteil S."/>
            <person name="Calhoun S."/>
            <person name="Haridas S."/>
            <person name="Kuo A."/>
            <person name="Mondo S."/>
            <person name="Pangilinan J."/>
            <person name="Riley R."/>
            <person name="LaButti K."/>
            <person name="Andreopoulos B."/>
            <person name="Lipzen A."/>
            <person name="Chen C."/>
            <person name="Yan M."/>
            <person name="Daum C."/>
            <person name="Ng V."/>
            <person name="Clum A."/>
            <person name="Steindorff A."/>
            <person name="Ohm R.A."/>
            <person name="Martin F."/>
            <person name="Silar P."/>
            <person name="Natvig D.O."/>
            <person name="Lalanne C."/>
            <person name="Gautier V."/>
            <person name="Ament-Velasquez S.L."/>
            <person name="Kruys A."/>
            <person name="Hutchinson M.I."/>
            <person name="Powell A.J."/>
            <person name="Barry K."/>
            <person name="Miller A.N."/>
            <person name="Grigoriev I.V."/>
            <person name="Debuchy R."/>
            <person name="Gladieux P."/>
            <person name="Hiltunen Thoren M."/>
            <person name="Johannesson H."/>
        </authorList>
    </citation>
    <scope>NUCLEOTIDE SEQUENCE</scope>
    <source>
        <strain evidence="12">PSN324</strain>
    </source>
</reference>
<dbReference type="InterPro" id="IPR012946">
    <property type="entry name" value="X8"/>
</dbReference>
<feature type="signal peptide" evidence="9">
    <location>
        <begin position="1"/>
        <end position="20"/>
    </location>
</feature>
<name>A0AAV9I6I9_9PEZI</name>
<dbReference type="Gene3D" id="1.20.58.1040">
    <property type="match status" value="1"/>
</dbReference>
<feature type="chain" id="PRO_5043086439" description="1,3-beta-glucanosyltransferase" evidence="9">
    <location>
        <begin position="21"/>
        <end position="531"/>
    </location>
</feature>
<dbReference type="SMART" id="SM00768">
    <property type="entry name" value="X8"/>
    <property type="match status" value="1"/>
</dbReference>
<evidence type="ECO:0000313" key="13">
    <source>
        <dbReference type="Proteomes" id="UP001321749"/>
    </source>
</evidence>
<keyword evidence="7" id="KW-0325">Glycoprotein</keyword>
<keyword evidence="12" id="KW-0378">Hydrolase</keyword>
<evidence type="ECO:0000256" key="8">
    <source>
        <dbReference type="ARBA" id="ARBA00023288"/>
    </source>
</evidence>
<evidence type="ECO:0000256" key="5">
    <source>
        <dbReference type="ARBA" id="ARBA00023136"/>
    </source>
</evidence>
<dbReference type="GO" id="GO:0016787">
    <property type="term" value="F:hydrolase activity"/>
    <property type="evidence" value="ECO:0007669"/>
    <property type="project" value="UniProtKB-KW"/>
</dbReference>
<dbReference type="AlphaFoldDB" id="A0AAV9I6I9"/>
<organism evidence="12 13">
    <name type="scientific">Cladorrhinum samala</name>
    <dbReference type="NCBI Taxonomy" id="585594"/>
    <lineage>
        <taxon>Eukaryota</taxon>
        <taxon>Fungi</taxon>
        <taxon>Dikarya</taxon>
        <taxon>Ascomycota</taxon>
        <taxon>Pezizomycotina</taxon>
        <taxon>Sordariomycetes</taxon>
        <taxon>Sordariomycetidae</taxon>
        <taxon>Sordariales</taxon>
        <taxon>Podosporaceae</taxon>
        <taxon>Cladorrhinum</taxon>
    </lineage>
</organism>
<dbReference type="FunFam" id="3.20.20.80:FF:000038">
    <property type="entry name" value="1,3-beta-glucanosyltransferase"/>
    <property type="match status" value="1"/>
</dbReference>
<evidence type="ECO:0000256" key="7">
    <source>
        <dbReference type="ARBA" id="ARBA00023180"/>
    </source>
</evidence>
<comment type="caution">
    <text evidence="12">The sequence shown here is derived from an EMBL/GenBank/DDBJ whole genome shotgun (WGS) entry which is preliminary data.</text>
</comment>
<dbReference type="GO" id="GO:0005886">
    <property type="term" value="C:plasma membrane"/>
    <property type="evidence" value="ECO:0007669"/>
    <property type="project" value="UniProtKB-SubCell"/>
</dbReference>
<proteinExistence type="inferred from homology"/>
<evidence type="ECO:0000259" key="11">
    <source>
        <dbReference type="SMART" id="SM00768"/>
    </source>
</evidence>
<comment type="subcellular location">
    <subcellularLocation>
        <location evidence="1 9">Cell membrane</location>
        <topology evidence="1 9">Lipid-anchor</topology>
        <topology evidence="1 9">GPI-anchor</topology>
    </subcellularLocation>
</comment>
<keyword evidence="9" id="KW-0808">Transferase</keyword>
<evidence type="ECO:0000313" key="12">
    <source>
        <dbReference type="EMBL" id="KAK4467182.1"/>
    </source>
</evidence>
<feature type="transmembrane region" description="Helical" evidence="10">
    <location>
        <begin position="512"/>
        <end position="530"/>
    </location>
</feature>
<keyword evidence="8 9" id="KW-0449">Lipoprotein</keyword>
<reference evidence="12" key="2">
    <citation type="submission" date="2023-06" db="EMBL/GenBank/DDBJ databases">
        <authorList>
            <consortium name="Lawrence Berkeley National Laboratory"/>
            <person name="Mondo S.J."/>
            <person name="Hensen N."/>
            <person name="Bonometti L."/>
            <person name="Westerberg I."/>
            <person name="Brannstrom I.O."/>
            <person name="Guillou S."/>
            <person name="Cros-Aarteil S."/>
            <person name="Calhoun S."/>
            <person name="Haridas S."/>
            <person name="Kuo A."/>
            <person name="Pangilinan J."/>
            <person name="Riley R."/>
            <person name="Labutti K."/>
            <person name="Andreopoulos B."/>
            <person name="Lipzen A."/>
            <person name="Chen C."/>
            <person name="Yanf M."/>
            <person name="Daum C."/>
            <person name="Ng V."/>
            <person name="Clum A."/>
            <person name="Steindorff A."/>
            <person name="Ohm R."/>
            <person name="Martin F."/>
            <person name="Silar P."/>
            <person name="Natvig D."/>
            <person name="Lalanne C."/>
            <person name="Gautier V."/>
            <person name="Ament-Velasquez S.L."/>
            <person name="Kruys A."/>
            <person name="Hutchinson M.I."/>
            <person name="Powell A.J."/>
            <person name="Barry K."/>
            <person name="Miller A.N."/>
            <person name="Grigoriev I.V."/>
            <person name="Debuchy R."/>
            <person name="Gladieux P."/>
            <person name="Thoren M.H."/>
            <person name="Johannesson H."/>
        </authorList>
    </citation>
    <scope>NUCLEOTIDE SEQUENCE</scope>
    <source>
        <strain evidence="12">PSN324</strain>
    </source>
</reference>
<evidence type="ECO:0000256" key="4">
    <source>
        <dbReference type="ARBA" id="ARBA00022729"/>
    </source>
</evidence>
<dbReference type="GO" id="GO:0071970">
    <property type="term" value="P:fungal-type cell wall (1-&gt;3)-beta-D-glucan biosynthetic process"/>
    <property type="evidence" value="ECO:0007669"/>
    <property type="project" value="TreeGrafter"/>
</dbReference>
<dbReference type="InterPro" id="IPR017853">
    <property type="entry name" value="GH"/>
</dbReference>
<comment type="function">
    <text evidence="9">Splits internally a 1,3-beta-glucan molecule and transfers the newly generated reducing end (the donor) to the non-reducing end of another 1,3-beta-glucan molecule (the acceptor) forming a 1,3-beta linkage, resulting in the elongation of 1,3-beta-glucan chains in the cell wall.</text>
</comment>
<dbReference type="GO" id="GO:0042124">
    <property type="term" value="F:1,3-beta-glucanosyltransferase activity"/>
    <property type="evidence" value="ECO:0007669"/>
    <property type="project" value="TreeGrafter"/>
</dbReference>
<dbReference type="SUPFAM" id="SSF51445">
    <property type="entry name" value="(Trans)glycosidases"/>
    <property type="match status" value="1"/>
</dbReference>
<accession>A0AAV9I6I9</accession>
<evidence type="ECO:0000256" key="2">
    <source>
        <dbReference type="ARBA" id="ARBA00007528"/>
    </source>
</evidence>
<dbReference type="PANTHER" id="PTHR31468">
    <property type="entry name" value="1,3-BETA-GLUCANOSYLTRANSFERASE GAS1"/>
    <property type="match status" value="1"/>
</dbReference>
<dbReference type="EC" id="2.4.1.-" evidence="9"/>
<dbReference type="PANTHER" id="PTHR31468:SF2">
    <property type="entry name" value="1,3-BETA-GLUCANOSYLTRANSFERASE GAS1"/>
    <property type="match status" value="1"/>
</dbReference>
<keyword evidence="4 9" id="KW-0732">Signal</keyword>
<dbReference type="InterPro" id="IPR004886">
    <property type="entry name" value="Glucanosyltransferase"/>
</dbReference>
<dbReference type="Pfam" id="PF07983">
    <property type="entry name" value="X8"/>
    <property type="match status" value="1"/>
</dbReference>
<evidence type="ECO:0000256" key="1">
    <source>
        <dbReference type="ARBA" id="ARBA00004609"/>
    </source>
</evidence>
<keyword evidence="3 9" id="KW-0336">GPI-anchor</keyword>